<gene>
    <name evidence="1" type="ORF">COT54_01230</name>
</gene>
<accession>A0A2H0WZQ4</accession>
<organism evidence="1 2">
    <name type="scientific">Candidatus Collierbacteria bacterium CG09_land_8_20_14_0_10_46_12</name>
    <dbReference type="NCBI Taxonomy" id="1974533"/>
    <lineage>
        <taxon>Bacteria</taxon>
        <taxon>Candidatus Collieribacteriota</taxon>
    </lineage>
</organism>
<dbReference type="Proteomes" id="UP000229574">
    <property type="component" value="Unassembled WGS sequence"/>
</dbReference>
<sequence>MGQGDCTPGEDFCYGPGATIANNWNVTSGQKYVVFVDGDLQIKANVIVAPGGFLAVIVKGKVTVDPSVTSVQGLYVMDNDFVTSGATQLDVQGSIVAWGNISLGRDLGADNITNPAEKFTHRMDLLLNMPESMKTFQMEWNEVVPGTYGE</sequence>
<comment type="caution">
    <text evidence="1">The sequence shown here is derived from an EMBL/GenBank/DDBJ whole genome shotgun (WGS) entry which is preliminary data.</text>
</comment>
<dbReference type="EMBL" id="PEYY01000053">
    <property type="protein sequence ID" value="PIS18081.1"/>
    <property type="molecule type" value="Genomic_DNA"/>
</dbReference>
<evidence type="ECO:0000313" key="1">
    <source>
        <dbReference type="EMBL" id="PIS18081.1"/>
    </source>
</evidence>
<dbReference type="InterPro" id="IPR011004">
    <property type="entry name" value="Trimer_LpxA-like_sf"/>
</dbReference>
<proteinExistence type="predicted"/>
<name>A0A2H0WZQ4_9BACT</name>
<protein>
    <recommendedName>
        <fullName evidence="3">G8 domain-containing protein</fullName>
    </recommendedName>
</protein>
<evidence type="ECO:0000313" key="2">
    <source>
        <dbReference type="Proteomes" id="UP000229574"/>
    </source>
</evidence>
<reference evidence="2" key="1">
    <citation type="submission" date="2017-09" db="EMBL/GenBank/DDBJ databases">
        <title>Depth-based differentiation of microbial function through sediment-hosted aquifers and enrichment of novel symbionts in the deep terrestrial subsurface.</title>
        <authorList>
            <person name="Probst A.J."/>
            <person name="Ladd B."/>
            <person name="Jarett J.K."/>
            <person name="Geller-Mcgrath D.E."/>
            <person name="Sieber C.M.K."/>
            <person name="Emerson J.B."/>
            <person name="Anantharaman K."/>
            <person name="Thomas B.C."/>
            <person name="Malmstrom R."/>
            <person name="Stieglmeier M."/>
            <person name="Klingl A."/>
            <person name="Woyke T."/>
            <person name="Ryan C.M."/>
            <person name="Banfield J.F."/>
        </authorList>
    </citation>
    <scope>NUCLEOTIDE SEQUENCE [LARGE SCALE GENOMIC DNA]</scope>
</reference>
<evidence type="ECO:0008006" key="3">
    <source>
        <dbReference type="Google" id="ProtNLM"/>
    </source>
</evidence>
<dbReference type="AlphaFoldDB" id="A0A2H0WZQ4"/>
<dbReference type="SUPFAM" id="SSF51161">
    <property type="entry name" value="Trimeric LpxA-like enzymes"/>
    <property type="match status" value="1"/>
</dbReference>